<protein>
    <recommendedName>
        <fullName evidence="3">Ig-like domain-containing protein</fullName>
    </recommendedName>
</protein>
<keyword evidence="1" id="KW-1133">Transmembrane helix</keyword>
<dbReference type="Gene3D" id="2.60.40.10">
    <property type="entry name" value="Immunoglobulins"/>
    <property type="match status" value="1"/>
</dbReference>
<evidence type="ECO:0000256" key="2">
    <source>
        <dbReference type="SAM" id="SignalP"/>
    </source>
</evidence>
<dbReference type="GO" id="GO:0060097">
    <property type="term" value="P:cytoskeletal rearrangement involved in phagocytosis, engulfment"/>
    <property type="evidence" value="ECO:0007669"/>
    <property type="project" value="TreeGrafter"/>
</dbReference>
<keyword evidence="2" id="KW-0732">Signal</keyword>
<gene>
    <name evidence="4" type="ORF">DNTS_027806</name>
</gene>
<proteinExistence type="predicted"/>
<accession>A0A553RNQ7</accession>
<dbReference type="GO" id="GO:0043277">
    <property type="term" value="P:apoptotic cell clearance"/>
    <property type="evidence" value="ECO:0007669"/>
    <property type="project" value="TreeGrafter"/>
</dbReference>
<dbReference type="InterPro" id="IPR013783">
    <property type="entry name" value="Ig-like_fold"/>
</dbReference>
<keyword evidence="1" id="KW-0812">Transmembrane</keyword>
<dbReference type="InterPro" id="IPR003599">
    <property type="entry name" value="Ig_sub"/>
</dbReference>
<dbReference type="PANTHER" id="PTHR46608:SF3">
    <property type="entry name" value="T-CELL IMMUNOGLOBULIN AND MUCIN DOMAIN-CONTAINING PROTEIN 4"/>
    <property type="match status" value="1"/>
</dbReference>
<dbReference type="OrthoDB" id="434099at2759"/>
<feature type="domain" description="Ig-like" evidence="3">
    <location>
        <begin position="28"/>
        <end position="109"/>
    </location>
</feature>
<dbReference type="InterPro" id="IPR007110">
    <property type="entry name" value="Ig-like_dom"/>
</dbReference>
<feature type="signal peptide" evidence="2">
    <location>
        <begin position="1"/>
        <end position="16"/>
    </location>
</feature>
<feature type="transmembrane region" description="Helical" evidence="1">
    <location>
        <begin position="191"/>
        <end position="210"/>
    </location>
</feature>
<evidence type="ECO:0000256" key="1">
    <source>
        <dbReference type="SAM" id="Phobius"/>
    </source>
</evidence>
<keyword evidence="1" id="KW-0472">Membrane</keyword>
<comment type="caution">
    <text evidence="4">The sequence shown here is derived from an EMBL/GenBank/DDBJ whole genome shotgun (WGS) entry which is preliminary data.</text>
</comment>
<dbReference type="InterPro" id="IPR013106">
    <property type="entry name" value="Ig_V-set"/>
</dbReference>
<dbReference type="PROSITE" id="PS50835">
    <property type="entry name" value="IG_LIKE"/>
    <property type="match status" value="1"/>
</dbReference>
<dbReference type="PANTHER" id="PTHR46608">
    <property type="entry name" value="T-CELL IMMUNOGLOBULIN AND MUCIN DOMAIN-CONTAINING PROTEIN 4"/>
    <property type="match status" value="1"/>
</dbReference>
<dbReference type="Proteomes" id="UP000316079">
    <property type="component" value="Unassembled WGS sequence"/>
</dbReference>
<reference evidence="4 5" key="1">
    <citation type="journal article" date="2019" name="Sci. Data">
        <title>Hybrid genome assembly and annotation of Danionella translucida.</title>
        <authorList>
            <person name="Kadobianskyi M."/>
            <person name="Schulze L."/>
            <person name="Schuelke M."/>
            <person name="Judkewitz B."/>
        </authorList>
    </citation>
    <scope>NUCLEOTIDE SEQUENCE [LARGE SCALE GENOMIC DNA]</scope>
    <source>
        <strain evidence="4 5">Bolton</strain>
    </source>
</reference>
<dbReference type="AlphaFoldDB" id="A0A553RNQ7"/>
<evidence type="ECO:0000313" key="5">
    <source>
        <dbReference type="Proteomes" id="UP000316079"/>
    </source>
</evidence>
<dbReference type="InterPro" id="IPR036179">
    <property type="entry name" value="Ig-like_dom_sf"/>
</dbReference>
<keyword evidence="5" id="KW-1185">Reference proteome</keyword>
<sequence>MIAFLFISSSIRFASCSESSKLVFGQVGDTVTLPCKYDITTNGQLSVCWGRHQSWFSCENTVISTDGWRVIYKESLRFSLASGLKQGDVSLTIREVQMWDTGMYVCRIEIPGPFNDISYYVYLFISSGLDPKRVVSETQEAPTKATQRKQVFLTTKPVKGTTADAVDIHMGEVIAANHHEKTMEDFVIKTIKAGAIIFIPGLIIGFLYRLRRSRE</sequence>
<dbReference type="SUPFAM" id="SSF48726">
    <property type="entry name" value="Immunoglobulin"/>
    <property type="match status" value="1"/>
</dbReference>
<dbReference type="STRING" id="623744.A0A553RNQ7"/>
<dbReference type="Pfam" id="PF07686">
    <property type="entry name" value="V-set"/>
    <property type="match status" value="1"/>
</dbReference>
<organism evidence="4 5">
    <name type="scientific">Danionella cerebrum</name>
    <dbReference type="NCBI Taxonomy" id="2873325"/>
    <lineage>
        <taxon>Eukaryota</taxon>
        <taxon>Metazoa</taxon>
        <taxon>Chordata</taxon>
        <taxon>Craniata</taxon>
        <taxon>Vertebrata</taxon>
        <taxon>Euteleostomi</taxon>
        <taxon>Actinopterygii</taxon>
        <taxon>Neopterygii</taxon>
        <taxon>Teleostei</taxon>
        <taxon>Ostariophysi</taxon>
        <taxon>Cypriniformes</taxon>
        <taxon>Danionidae</taxon>
        <taxon>Danioninae</taxon>
        <taxon>Danionella</taxon>
    </lineage>
</organism>
<name>A0A553RNQ7_9TELE</name>
<feature type="chain" id="PRO_5022088494" description="Ig-like domain-containing protein" evidence="2">
    <location>
        <begin position="17"/>
        <end position="215"/>
    </location>
</feature>
<dbReference type="GO" id="GO:0001786">
    <property type="term" value="F:phosphatidylserine binding"/>
    <property type="evidence" value="ECO:0007669"/>
    <property type="project" value="TreeGrafter"/>
</dbReference>
<dbReference type="EMBL" id="SRMA01003518">
    <property type="protein sequence ID" value="TRZ03816.1"/>
    <property type="molecule type" value="Genomic_DNA"/>
</dbReference>
<evidence type="ECO:0000313" key="4">
    <source>
        <dbReference type="EMBL" id="TRZ03816.1"/>
    </source>
</evidence>
<dbReference type="SMART" id="SM00409">
    <property type="entry name" value="IG"/>
    <property type="match status" value="1"/>
</dbReference>
<evidence type="ECO:0000259" key="3">
    <source>
        <dbReference type="PROSITE" id="PS50835"/>
    </source>
</evidence>